<protein>
    <recommendedName>
        <fullName evidence="3">Phage gp6-like head-tail connector protein</fullName>
    </recommendedName>
</protein>
<evidence type="ECO:0000313" key="1">
    <source>
        <dbReference type="EMBL" id="AHM56405.1"/>
    </source>
</evidence>
<dbReference type="PATRIC" id="fig|1286171.3.peg.1058"/>
<dbReference type="InterPro" id="IPR006450">
    <property type="entry name" value="Phage_HK97_gp6-like"/>
</dbReference>
<evidence type="ECO:0008006" key="3">
    <source>
        <dbReference type="Google" id="ProtNLM"/>
    </source>
</evidence>
<dbReference type="STRING" id="1286171.EAL2_c11070"/>
<sequence length="92" mass="10265">MTLEELKNYLRVDGTEEDALLGSIQIAAEKYLENAGIAKDYTNDLYSIAVKLLVTHWYENRNAVVVGSISKNMEFSLSSIMAQLKYCGGDII</sequence>
<dbReference type="EMBL" id="CP007452">
    <property type="protein sequence ID" value="AHM56405.1"/>
    <property type="molecule type" value="Genomic_DNA"/>
</dbReference>
<dbReference type="InterPro" id="IPR021146">
    <property type="entry name" value="Phage_gp6-like_head-tail"/>
</dbReference>
<reference evidence="1 2" key="1">
    <citation type="journal article" date="2014" name="Genome Announc.">
        <title>Complete Genome Sequence of Amino Acid-Utilizing Eubacterium acidaminophilum al-2 (DSM 3953).</title>
        <authorList>
            <person name="Poehlein A."/>
            <person name="Andreesen J.R."/>
            <person name="Daniel R."/>
        </authorList>
    </citation>
    <scope>NUCLEOTIDE SEQUENCE [LARGE SCALE GENOMIC DNA]</scope>
    <source>
        <strain evidence="1 2">DSM 3953</strain>
    </source>
</reference>
<dbReference type="Pfam" id="PF05135">
    <property type="entry name" value="Phage_connect_1"/>
    <property type="match status" value="1"/>
</dbReference>
<dbReference type="eggNOG" id="ENOG5033E66">
    <property type="taxonomic scope" value="Bacteria"/>
</dbReference>
<proteinExistence type="predicted"/>
<evidence type="ECO:0000313" key="2">
    <source>
        <dbReference type="Proteomes" id="UP000019591"/>
    </source>
</evidence>
<dbReference type="HOGENOM" id="CLU_085951_4_2_9"/>
<dbReference type="AlphaFoldDB" id="W8T689"/>
<dbReference type="RefSeq" id="WP_025435410.1">
    <property type="nucleotide sequence ID" value="NZ_CP007452.1"/>
</dbReference>
<name>W8T689_PEPAC</name>
<gene>
    <name evidence="1" type="ORF">EAL2_c11070</name>
</gene>
<keyword evidence="2" id="KW-1185">Reference proteome</keyword>
<dbReference type="CDD" id="cd08054">
    <property type="entry name" value="gp6"/>
    <property type="match status" value="1"/>
</dbReference>
<organism evidence="1 2">
    <name type="scientific">Peptoclostridium acidaminophilum DSM 3953</name>
    <dbReference type="NCBI Taxonomy" id="1286171"/>
    <lineage>
        <taxon>Bacteria</taxon>
        <taxon>Bacillati</taxon>
        <taxon>Bacillota</taxon>
        <taxon>Clostridia</taxon>
        <taxon>Peptostreptococcales</taxon>
        <taxon>Peptoclostridiaceae</taxon>
        <taxon>Peptoclostridium</taxon>
    </lineage>
</organism>
<dbReference type="NCBIfam" id="TIGR01560">
    <property type="entry name" value="put_DNA_pack"/>
    <property type="match status" value="1"/>
</dbReference>
<dbReference type="KEGG" id="eac:EAL2_c11070"/>
<dbReference type="OrthoDB" id="5654at2"/>
<accession>W8T689</accession>
<dbReference type="Gene3D" id="1.10.3230.30">
    <property type="entry name" value="Phage gp6-like head-tail connector protein"/>
    <property type="match status" value="1"/>
</dbReference>
<dbReference type="Proteomes" id="UP000019591">
    <property type="component" value="Chromosome"/>
</dbReference>